<dbReference type="RefSeq" id="XP_019097777.1">
    <property type="nucleotide sequence ID" value="XM_019242232.1"/>
</dbReference>
<dbReference type="Proteomes" id="UP000694864">
    <property type="component" value="Chromosome 20"/>
</dbReference>
<evidence type="ECO:0000313" key="3">
    <source>
        <dbReference type="Proteomes" id="UP000694864"/>
    </source>
</evidence>
<dbReference type="GeneID" id="109131351"/>
<gene>
    <name evidence="4" type="primary">LOC109131351</name>
</gene>
<evidence type="ECO:0000313" key="4">
    <source>
        <dbReference type="RefSeq" id="XP_019097777.1"/>
    </source>
</evidence>
<proteinExistence type="predicted"/>
<feature type="region of interest" description="Disordered" evidence="1">
    <location>
        <begin position="48"/>
        <end position="84"/>
    </location>
</feature>
<reference evidence="4" key="2">
    <citation type="submission" date="2025-08" db="UniProtKB">
        <authorList>
            <consortium name="RefSeq"/>
        </authorList>
    </citation>
    <scope>IDENTIFICATION</scope>
    <source>
        <tissue evidence="4">Leaf</tissue>
    </source>
</reference>
<reference evidence="3" key="1">
    <citation type="journal article" date="2014" name="Nat. Commun.">
        <title>The emerging biofuel crop Camelina sativa retains a highly undifferentiated hexaploid genome structure.</title>
        <authorList>
            <person name="Kagale S."/>
            <person name="Koh C."/>
            <person name="Nixon J."/>
            <person name="Bollina V."/>
            <person name="Clarke W.E."/>
            <person name="Tuteja R."/>
            <person name="Spillane C."/>
            <person name="Robinson S.J."/>
            <person name="Links M.G."/>
            <person name="Clarke C."/>
            <person name="Higgins E.E."/>
            <person name="Huebert T."/>
            <person name="Sharpe A.G."/>
            <person name="Parkin I.A."/>
        </authorList>
    </citation>
    <scope>NUCLEOTIDE SEQUENCE [LARGE SCALE GENOMIC DNA]</scope>
    <source>
        <strain evidence="3">cv. DH55</strain>
    </source>
</reference>
<keyword evidence="3" id="KW-1185">Reference proteome</keyword>
<keyword evidence="2" id="KW-0732">Signal</keyword>
<organism evidence="3 4">
    <name type="scientific">Camelina sativa</name>
    <name type="common">False flax</name>
    <name type="synonym">Myagrum sativum</name>
    <dbReference type="NCBI Taxonomy" id="90675"/>
    <lineage>
        <taxon>Eukaryota</taxon>
        <taxon>Viridiplantae</taxon>
        <taxon>Streptophyta</taxon>
        <taxon>Embryophyta</taxon>
        <taxon>Tracheophyta</taxon>
        <taxon>Spermatophyta</taxon>
        <taxon>Magnoliopsida</taxon>
        <taxon>eudicotyledons</taxon>
        <taxon>Gunneridae</taxon>
        <taxon>Pentapetalae</taxon>
        <taxon>rosids</taxon>
        <taxon>malvids</taxon>
        <taxon>Brassicales</taxon>
        <taxon>Brassicaceae</taxon>
        <taxon>Camelineae</taxon>
        <taxon>Camelina</taxon>
    </lineage>
</organism>
<sequence length="84" mass="9129">MASSINLLRCCILLAIIMMGHAQTDRNLVDEDNAAAASFYIPSIASRSHPFSHHRSLGAEHYERSSPPPPPKKSSEVEPLTTGT</sequence>
<protein>
    <submittedName>
        <fullName evidence="4">Uncharacterized protein LOC109131351</fullName>
    </submittedName>
</protein>
<feature type="chain" id="PRO_5046848254" evidence="2">
    <location>
        <begin position="23"/>
        <end position="84"/>
    </location>
</feature>
<feature type="signal peptide" evidence="2">
    <location>
        <begin position="1"/>
        <end position="22"/>
    </location>
</feature>
<evidence type="ECO:0000256" key="2">
    <source>
        <dbReference type="SAM" id="SignalP"/>
    </source>
</evidence>
<evidence type="ECO:0000256" key="1">
    <source>
        <dbReference type="SAM" id="MobiDB-lite"/>
    </source>
</evidence>
<accession>A0ABM1RFI9</accession>
<name>A0ABM1RFI9_CAMSA</name>